<dbReference type="GeneID" id="112055904"/>
<gene>
    <name evidence="3" type="primary">LOC112055904</name>
</gene>
<evidence type="ECO:0000313" key="2">
    <source>
        <dbReference type="Proteomes" id="UP001652582"/>
    </source>
</evidence>
<dbReference type="PRINTS" id="PR00180">
    <property type="entry name" value="CRETINALDHBP"/>
</dbReference>
<keyword evidence="2" id="KW-1185">Reference proteome</keyword>
<dbReference type="RefSeq" id="XP_052739239.1">
    <property type="nucleotide sequence ID" value="XM_052883279.1"/>
</dbReference>
<name>A0ABM3LJL4_BICAN</name>
<protein>
    <submittedName>
        <fullName evidence="3">Alpha-tocopherol transfer protein-like</fullName>
    </submittedName>
</protein>
<dbReference type="Pfam" id="PF00650">
    <property type="entry name" value="CRAL_TRIO"/>
    <property type="match status" value="1"/>
</dbReference>
<dbReference type="InterPro" id="IPR001251">
    <property type="entry name" value="CRAL-TRIO_dom"/>
</dbReference>
<feature type="domain" description="CRAL-TRIO" evidence="1">
    <location>
        <begin position="140"/>
        <end position="259"/>
    </location>
</feature>
<evidence type="ECO:0000259" key="1">
    <source>
        <dbReference type="PROSITE" id="PS50191"/>
    </source>
</evidence>
<evidence type="ECO:0000313" key="3">
    <source>
        <dbReference type="RefSeq" id="XP_052739239.1"/>
    </source>
</evidence>
<organism evidence="2 3">
    <name type="scientific">Bicyclus anynana</name>
    <name type="common">Squinting bush brown butterfly</name>
    <dbReference type="NCBI Taxonomy" id="110368"/>
    <lineage>
        <taxon>Eukaryota</taxon>
        <taxon>Metazoa</taxon>
        <taxon>Ecdysozoa</taxon>
        <taxon>Arthropoda</taxon>
        <taxon>Hexapoda</taxon>
        <taxon>Insecta</taxon>
        <taxon>Pterygota</taxon>
        <taxon>Neoptera</taxon>
        <taxon>Endopterygota</taxon>
        <taxon>Lepidoptera</taxon>
        <taxon>Glossata</taxon>
        <taxon>Ditrysia</taxon>
        <taxon>Papilionoidea</taxon>
        <taxon>Nymphalidae</taxon>
        <taxon>Satyrinae</taxon>
        <taxon>Satyrini</taxon>
        <taxon>Mycalesina</taxon>
        <taxon>Bicyclus</taxon>
    </lineage>
</organism>
<reference evidence="3" key="1">
    <citation type="submission" date="2025-08" db="UniProtKB">
        <authorList>
            <consortium name="RefSeq"/>
        </authorList>
    </citation>
    <scope>IDENTIFICATION</scope>
</reference>
<proteinExistence type="predicted"/>
<dbReference type="Proteomes" id="UP001652582">
    <property type="component" value="Chromosome 8"/>
</dbReference>
<dbReference type="SUPFAM" id="SSF52087">
    <property type="entry name" value="CRAL/TRIO domain"/>
    <property type="match status" value="1"/>
</dbReference>
<dbReference type="Gene3D" id="3.40.525.10">
    <property type="entry name" value="CRAL-TRIO lipid binding domain"/>
    <property type="match status" value="1"/>
</dbReference>
<sequence length="313" mass="36466">MDKLQRHPLLQVTEDDVRKAREFYNLDENRISESLEAIGAWFKKQDHLADVYRLMYPDLLERLFLMSRGSVEMTKNKLDKLFTMRGMMPDICLNMTYPEFVELNDWLIYVPLPKLNPADQTRVMMTQVISGKADDWNMLAYMRYSFLVGEFRLHYDYSLGDRYVIDLQNTTFSLVTKLNPIILKKAEILCTEGFGTKIKGIHFLNAPSFVDKLVAIVKQGLRGKVANRLHVHRTYEDFHNEISKEILPKEYGGDGPSCIKLAELWRDTLKTKEAEKIIEINNKLISDETKRMNGKFNEEYFGIPGSFRSLTVD</sequence>
<dbReference type="InterPro" id="IPR036865">
    <property type="entry name" value="CRAL-TRIO_dom_sf"/>
</dbReference>
<accession>A0ABM3LJL4</accession>
<dbReference type="CDD" id="cd00170">
    <property type="entry name" value="SEC14"/>
    <property type="match status" value="1"/>
</dbReference>
<dbReference type="PANTHER" id="PTHR10174:SF222">
    <property type="entry name" value="GH10083P-RELATED"/>
    <property type="match status" value="1"/>
</dbReference>
<dbReference type="PROSITE" id="PS50191">
    <property type="entry name" value="CRAL_TRIO"/>
    <property type="match status" value="1"/>
</dbReference>
<dbReference type="PANTHER" id="PTHR10174">
    <property type="entry name" value="ALPHA-TOCOPHEROL TRANSFER PROTEIN-RELATED"/>
    <property type="match status" value="1"/>
</dbReference>
<dbReference type="Gene3D" id="1.20.5.1200">
    <property type="entry name" value="Alpha-tocopherol transfer"/>
    <property type="match status" value="1"/>
</dbReference>